<dbReference type="Pfam" id="PF07676">
    <property type="entry name" value="PD40"/>
    <property type="match status" value="1"/>
</dbReference>
<gene>
    <name evidence="2" type="ORF">Pan44_48990</name>
</gene>
<dbReference type="KEGG" id="ccos:Pan44_48990"/>
<dbReference type="PANTHER" id="PTHR36842">
    <property type="entry name" value="PROTEIN TOLB HOMOLOG"/>
    <property type="match status" value="1"/>
</dbReference>
<organism evidence="2 3">
    <name type="scientific">Caulifigura coniformis</name>
    <dbReference type="NCBI Taxonomy" id="2527983"/>
    <lineage>
        <taxon>Bacteria</taxon>
        <taxon>Pseudomonadati</taxon>
        <taxon>Planctomycetota</taxon>
        <taxon>Planctomycetia</taxon>
        <taxon>Planctomycetales</taxon>
        <taxon>Planctomycetaceae</taxon>
        <taxon>Caulifigura</taxon>
    </lineage>
</organism>
<evidence type="ECO:0000256" key="1">
    <source>
        <dbReference type="ARBA" id="ARBA00009820"/>
    </source>
</evidence>
<accession>A0A517SL27</accession>
<dbReference type="InParanoid" id="A0A517SL27"/>
<dbReference type="RefSeq" id="WP_145034255.1">
    <property type="nucleotide sequence ID" value="NZ_CP036271.1"/>
</dbReference>
<protein>
    <submittedName>
        <fullName evidence="2">Translocation protein TolB</fullName>
    </submittedName>
</protein>
<dbReference type="Gene3D" id="2.120.10.30">
    <property type="entry name" value="TolB, C-terminal domain"/>
    <property type="match status" value="1"/>
</dbReference>
<evidence type="ECO:0000313" key="2">
    <source>
        <dbReference type="EMBL" id="QDT56839.1"/>
    </source>
</evidence>
<dbReference type="OrthoDB" id="269409at2"/>
<dbReference type="PANTHER" id="PTHR36842:SF1">
    <property type="entry name" value="PROTEIN TOLB"/>
    <property type="match status" value="1"/>
</dbReference>
<dbReference type="InterPro" id="IPR011042">
    <property type="entry name" value="6-blade_b-propeller_TolB-like"/>
</dbReference>
<dbReference type="EMBL" id="CP036271">
    <property type="protein sequence ID" value="QDT56839.1"/>
    <property type="molecule type" value="Genomic_DNA"/>
</dbReference>
<keyword evidence="3" id="KW-1185">Reference proteome</keyword>
<dbReference type="InterPro" id="IPR011659">
    <property type="entry name" value="WD40"/>
</dbReference>
<name>A0A517SL27_9PLAN</name>
<dbReference type="SUPFAM" id="SSF82171">
    <property type="entry name" value="DPP6 N-terminal domain-like"/>
    <property type="match status" value="1"/>
</dbReference>
<sequence>MRIRDLTRPVAAVSLRFSYGGAFVAVSFLAALAGGTVHGQGLPVLKTPSAVYEINEDGTGWKKVVTPGEFSRIGSLRPTSDGARLCFDGVKAGEAWSDAMLLSCRMDGSDLQVHGHGAMPNLSPDGKRLSYCSYDDQTVRIRNLEDQTETVVEPGWGVQWSPVSNQIAYVVGGGSVVVRDLETSERRTLFPADSSPYDSVSFNMAWSHDGRQIAVQGRRPGGVREIAVVDAQGAEFGFRPVSPMSTVSNFLAFHPSGRKIAFQAYLKGTKGPQIYVVDLDQRNEPQRLAGQPADFDNVGAAWVDGGRKLLVIGQQR</sequence>
<evidence type="ECO:0000313" key="3">
    <source>
        <dbReference type="Proteomes" id="UP000315700"/>
    </source>
</evidence>
<comment type="similarity">
    <text evidence="1">Belongs to the TolB family.</text>
</comment>
<reference evidence="2 3" key="1">
    <citation type="submission" date="2019-02" db="EMBL/GenBank/DDBJ databases">
        <title>Deep-cultivation of Planctomycetes and their phenomic and genomic characterization uncovers novel biology.</title>
        <authorList>
            <person name="Wiegand S."/>
            <person name="Jogler M."/>
            <person name="Boedeker C."/>
            <person name="Pinto D."/>
            <person name="Vollmers J."/>
            <person name="Rivas-Marin E."/>
            <person name="Kohn T."/>
            <person name="Peeters S.H."/>
            <person name="Heuer A."/>
            <person name="Rast P."/>
            <person name="Oberbeckmann S."/>
            <person name="Bunk B."/>
            <person name="Jeske O."/>
            <person name="Meyerdierks A."/>
            <person name="Storesund J.E."/>
            <person name="Kallscheuer N."/>
            <person name="Luecker S."/>
            <person name="Lage O.M."/>
            <person name="Pohl T."/>
            <person name="Merkel B.J."/>
            <person name="Hornburger P."/>
            <person name="Mueller R.-W."/>
            <person name="Bruemmer F."/>
            <person name="Labrenz M."/>
            <person name="Spormann A.M."/>
            <person name="Op den Camp H."/>
            <person name="Overmann J."/>
            <person name="Amann R."/>
            <person name="Jetten M.S.M."/>
            <person name="Mascher T."/>
            <person name="Medema M.H."/>
            <person name="Devos D.P."/>
            <person name="Kaster A.-K."/>
            <person name="Ovreas L."/>
            <person name="Rohde M."/>
            <person name="Galperin M.Y."/>
            <person name="Jogler C."/>
        </authorList>
    </citation>
    <scope>NUCLEOTIDE SEQUENCE [LARGE SCALE GENOMIC DNA]</scope>
    <source>
        <strain evidence="2 3">Pan44</strain>
    </source>
</reference>
<dbReference type="Proteomes" id="UP000315700">
    <property type="component" value="Chromosome"/>
</dbReference>
<dbReference type="AlphaFoldDB" id="A0A517SL27"/>
<proteinExistence type="inferred from homology"/>